<protein>
    <submittedName>
        <fullName evidence="2">Uncharacterized protein</fullName>
    </submittedName>
</protein>
<evidence type="ECO:0000313" key="3">
    <source>
        <dbReference type="Proteomes" id="UP001596317"/>
    </source>
</evidence>
<name>A0ABW1ZNU7_9DEIO</name>
<comment type="caution">
    <text evidence="2">The sequence shown here is derived from an EMBL/GenBank/DDBJ whole genome shotgun (WGS) entry which is preliminary data.</text>
</comment>
<feature type="transmembrane region" description="Helical" evidence="1">
    <location>
        <begin position="59"/>
        <end position="82"/>
    </location>
</feature>
<gene>
    <name evidence="2" type="ORF">ACFP90_18490</name>
</gene>
<accession>A0ABW1ZNU7</accession>
<sequence>MTALGWLLGGGAAGALALGMMMVRGPLALALAGFGGGLALVTALMVLTGDSFSRSFGLVYLAVGLMGAAVAGLPRALVVGGASPGRELVALGLGAALVGLLLLAGLGLDRLLGALLPGDLKARASAGLPAGLLLGAALGLLAGALWRRPG</sequence>
<evidence type="ECO:0000256" key="1">
    <source>
        <dbReference type="SAM" id="Phobius"/>
    </source>
</evidence>
<dbReference type="Proteomes" id="UP001596317">
    <property type="component" value="Unassembled WGS sequence"/>
</dbReference>
<keyword evidence="1" id="KW-1133">Transmembrane helix</keyword>
<keyword evidence="1" id="KW-0472">Membrane</keyword>
<feature type="transmembrane region" description="Helical" evidence="1">
    <location>
        <begin position="128"/>
        <end position="146"/>
    </location>
</feature>
<reference evidence="3" key="1">
    <citation type="journal article" date="2019" name="Int. J. Syst. Evol. Microbiol.">
        <title>The Global Catalogue of Microorganisms (GCM) 10K type strain sequencing project: providing services to taxonomists for standard genome sequencing and annotation.</title>
        <authorList>
            <consortium name="The Broad Institute Genomics Platform"/>
            <consortium name="The Broad Institute Genome Sequencing Center for Infectious Disease"/>
            <person name="Wu L."/>
            <person name="Ma J."/>
        </authorList>
    </citation>
    <scope>NUCLEOTIDE SEQUENCE [LARGE SCALE GENOMIC DNA]</scope>
    <source>
        <strain evidence="3">CCUG 63830</strain>
    </source>
</reference>
<feature type="transmembrane region" description="Helical" evidence="1">
    <location>
        <begin position="27"/>
        <end position="47"/>
    </location>
</feature>
<feature type="transmembrane region" description="Helical" evidence="1">
    <location>
        <begin position="88"/>
        <end position="108"/>
    </location>
</feature>
<evidence type="ECO:0000313" key="2">
    <source>
        <dbReference type="EMBL" id="MFC6662090.1"/>
    </source>
</evidence>
<keyword evidence="3" id="KW-1185">Reference proteome</keyword>
<dbReference type="RefSeq" id="WP_224608661.1">
    <property type="nucleotide sequence ID" value="NZ_JAIQXV010000009.1"/>
</dbReference>
<proteinExistence type="predicted"/>
<dbReference type="EMBL" id="JBHSWB010000001">
    <property type="protein sequence ID" value="MFC6662090.1"/>
    <property type="molecule type" value="Genomic_DNA"/>
</dbReference>
<keyword evidence="1" id="KW-0812">Transmembrane</keyword>
<organism evidence="2 3">
    <name type="scientific">Deinococcus multiflagellatus</name>
    <dbReference type="NCBI Taxonomy" id="1656887"/>
    <lineage>
        <taxon>Bacteria</taxon>
        <taxon>Thermotogati</taxon>
        <taxon>Deinococcota</taxon>
        <taxon>Deinococci</taxon>
        <taxon>Deinococcales</taxon>
        <taxon>Deinococcaceae</taxon>
        <taxon>Deinococcus</taxon>
    </lineage>
</organism>